<dbReference type="Ensembl" id="ENSCHIT00000038999.1">
    <property type="protein sequence ID" value="ENSCHIP00000031127.1"/>
    <property type="gene ID" value="ENSCHIG00000025622.1"/>
</dbReference>
<dbReference type="EMBL" id="LWLT01000022">
    <property type="status" value="NOT_ANNOTATED_CDS"/>
    <property type="molecule type" value="Genomic_DNA"/>
</dbReference>
<feature type="domain" description="GRAM" evidence="1">
    <location>
        <begin position="37"/>
        <end position="131"/>
    </location>
</feature>
<dbReference type="STRING" id="9925.ENSCHIP00000031127"/>
<dbReference type="GO" id="GO:0050847">
    <property type="term" value="P:progesterone receptor signaling pathway"/>
    <property type="evidence" value="ECO:0007669"/>
    <property type="project" value="Ensembl"/>
</dbReference>
<dbReference type="GeneTree" id="ENSGT00530000063718"/>
<evidence type="ECO:0000313" key="3">
    <source>
        <dbReference type="Proteomes" id="UP000291000"/>
    </source>
</evidence>
<dbReference type="GO" id="GO:0045944">
    <property type="term" value="P:positive regulation of transcription by RNA polymerase II"/>
    <property type="evidence" value="ECO:0007669"/>
    <property type="project" value="Ensembl"/>
</dbReference>
<protein>
    <submittedName>
        <fullName evidence="2">WW domain binding protein 2</fullName>
    </submittedName>
</protein>
<dbReference type="AlphaFoldDB" id="A0A452G3K8"/>
<dbReference type="GO" id="GO:0032570">
    <property type="term" value="P:response to progesterone"/>
    <property type="evidence" value="ECO:0007669"/>
    <property type="project" value="Ensembl"/>
</dbReference>
<dbReference type="GO" id="GO:0000785">
    <property type="term" value="C:chromatin"/>
    <property type="evidence" value="ECO:0007669"/>
    <property type="project" value="Ensembl"/>
</dbReference>
<dbReference type="GO" id="GO:0031490">
    <property type="term" value="F:chromatin DNA binding"/>
    <property type="evidence" value="ECO:0007669"/>
    <property type="project" value="Ensembl"/>
</dbReference>
<dbReference type="GO" id="GO:0071169">
    <property type="term" value="P:establishment of protein localization to chromatin"/>
    <property type="evidence" value="ECO:0007669"/>
    <property type="project" value="Ensembl"/>
</dbReference>
<keyword evidence="3" id="KW-1185">Reference proteome</keyword>
<sequence length="320" mass="34583">MALNKNHSEGGGVIVNNTESILMSYDHVELTFSDMRNVPEAFKGTKKGTVYLTPYRVIFLSKAKDAMQSFMMPFYLMKDCEIKQPVFGANYIKGTVKAEAGGGWEGSASYKLTFMSGGAIEFGQRMLQVASQASRGEASSGAYGYSYMPSGAYVFPPPVANGMYPCPPGYPYPPPPPEFYPGPPMMDGAMGYMQPPPPPYPGPMEPPVSGPDVPSTSAAEAKAAEAAASAYYNPGNPHNVYMPTVSGAGTRWRGTHSPSCWYSEAGETSPCSDGPNVIFPFFLRTSLHHLPTTPPKIRRPSRPRHPLLLPPLILLPSPWG</sequence>
<dbReference type="CDD" id="cd13214">
    <property type="entry name" value="PH-GRAM_WBP2"/>
    <property type="match status" value="1"/>
</dbReference>
<dbReference type="GO" id="GO:0003713">
    <property type="term" value="F:transcription coactivator activity"/>
    <property type="evidence" value="ECO:0007669"/>
    <property type="project" value="Ensembl"/>
</dbReference>
<evidence type="ECO:0000313" key="2">
    <source>
        <dbReference type="Ensembl" id="ENSCHIP00000031127.1"/>
    </source>
</evidence>
<gene>
    <name evidence="2" type="primary">WBP2</name>
</gene>
<organism evidence="2 3">
    <name type="scientific">Capra hircus</name>
    <name type="common">Goat</name>
    <dbReference type="NCBI Taxonomy" id="9925"/>
    <lineage>
        <taxon>Eukaryota</taxon>
        <taxon>Metazoa</taxon>
        <taxon>Chordata</taxon>
        <taxon>Craniata</taxon>
        <taxon>Vertebrata</taxon>
        <taxon>Euteleostomi</taxon>
        <taxon>Mammalia</taxon>
        <taxon>Eutheria</taxon>
        <taxon>Laurasiatheria</taxon>
        <taxon>Artiodactyla</taxon>
        <taxon>Ruminantia</taxon>
        <taxon>Pecora</taxon>
        <taxon>Bovidae</taxon>
        <taxon>Caprinae</taxon>
        <taxon>Capra</taxon>
    </lineage>
</organism>
<dbReference type="GO" id="GO:0005829">
    <property type="term" value="C:cytosol"/>
    <property type="evidence" value="ECO:0007669"/>
    <property type="project" value="Ensembl"/>
</dbReference>
<accession>A0A452G3K8</accession>
<dbReference type="Bgee" id="ENSCHIG00000025622">
    <property type="expression patterns" value="Expressed in prefrontal cortex and 16 other cell types or tissues"/>
</dbReference>
<dbReference type="GO" id="GO:0071391">
    <property type="term" value="P:cellular response to estrogen stimulus"/>
    <property type="evidence" value="ECO:0007669"/>
    <property type="project" value="Ensembl"/>
</dbReference>
<dbReference type="GO" id="GO:0005654">
    <property type="term" value="C:nucleoplasm"/>
    <property type="evidence" value="ECO:0007669"/>
    <property type="project" value="Ensembl"/>
</dbReference>
<dbReference type="SUPFAM" id="SSF50729">
    <property type="entry name" value="PH domain-like"/>
    <property type="match status" value="1"/>
</dbReference>
<dbReference type="GO" id="GO:0030331">
    <property type="term" value="F:nuclear estrogen receptor binding"/>
    <property type="evidence" value="ECO:0007669"/>
    <property type="project" value="Ensembl"/>
</dbReference>
<dbReference type="PANTHER" id="PTHR31606:SF4">
    <property type="entry name" value="WW DOMAIN-BINDING PROTEIN 2"/>
    <property type="match status" value="1"/>
</dbReference>
<dbReference type="PANTHER" id="PTHR31606">
    <property type="entry name" value="WW DOMAIN BINDING PROTEIN 2, ISOFORM E"/>
    <property type="match status" value="1"/>
</dbReference>
<reference evidence="2 3" key="1">
    <citation type="submission" date="2016-04" db="EMBL/GenBank/DDBJ databases">
        <title>Polished mammalian reference genomes with single-molecule sequencing and chromosome conformation capture applied to the Capra hircus genome.</title>
        <authorList>
            <person name="Bickhart D.M."/>
            <person name="Koren S."/>
            <person name="Rosen B."/>
            <person name="Hastie A."/>
            <person name="Liachko I."/>
            <person name="Sullivan S.T."/>
            <person name="Burton J."/>
            <person name="Sayre B.L."/>
            <person name="Huson H.J."/>
            <person name="Lee J."/>
            <person name="Lam E."/>
            <person name="Kelley C.M."/>
            <person name="Hutchison J.L."/>
            <person name="Zhou Y."/>
            <person name="Sun J."/>
            <person name="Crisa A."/>
            <person name="Schwartz J.C."/>
            <person name="Hammond J.A."/>
            <person name="Schroeder S.G."/>
            <person name="Liu G.E."/>
            <person name="Dunham M."/>
            <person name="Shendure J."/>
            <person name="Sonstegard T.S."/>
            <person name="Phillippy A.M."/>
            <person name="Van Tassell C.P."/>
            <person name="Smith T.P."/>
        </authorList>
    </citation>
    <scope>NUCLEOTIDE SEQUENCE [LARGE SCALE GENOMIC DNA]</scope>
</reference>
<reference evidence="2" key="2">
    <citation type="submission" date="2025-08" db="UniProtKB">
        <authorList>
            <consortium name="Ensembl"/>
        </authorList>
    </citation>
    <scope>IDENTIFICATION</scope>
</reference>
<dbReference type="GO" id="GO:0045815">
    <property type="term" value="P:transcription initiation-coupled chromatin remodeling"/>
    <property type="evidence" value="ECO:0007669"/>
    <property type="project" value="Ensembl"/>
</dbReference>
<dbReference type="GO" id="GO:0000978">
    <property type="term" value="F:RNA polymerase II cis-regulatory region sequence-specific DNA binding"/>
    <property type="evidence" value="ECO:0007669"/>
    <property type="project" value="Ensembl"/>
</dbReference>
<dbReference type="InterPro" id="IPR044852">
    <property type="entry name" value="WBP2-like"/>
</dbReference>
<proteinExistence type="predicted"/>
<name>A0A452G3K8_CAPHI</name>
<reference evidence="2" key="3">
    <citation type="submission" date="2025-09" db="UniProtKB">
        <authorList>
            <consortium name="Ensembl"/>
        </authorList>
    </citation>
    <scope>IDENTIFICATION</scope>
</reference>
<dbReference type="InterPro" id="IPR004182">
    <property type="entry name" value="GRAM"/>
</dbReference>
<evidence type="ECO:0000259" key="1">
    <source>
        <dbReference type="Pfam" id="PF02893"/>
    </source>
</evidence>
<dbReference type="GO" id="GO:0033148">
    <property type="term" value="P:positive regulation of intracellular estrogen receptor signaling pathway"/>
    <property type="evidence" value="ECO:0007669"/>
    <property type="project" value="Ensembl"/>
</dbReference>
<dbReference type="Proteomes" id="UP000291000">
    <property type="component" value="Chromosome 19"/>
</dbReference>
<dbReference type="Pfam" id="PF02893">
    <property type="entry name" value="GRAM"/>
    <property type="match status" value="1"/>
</dbReference>